<keyword evidence="4" id="KW-0255">Endonuclease</keyword>
<dbReference type="GO" id="GO:0016787">
    <property type="term" value="F:hydrolase activity"/>
    <property type="evidence" value="ECO:0007669"/>
    <property type="project" value="UniProtKB-KW"/>
</dbReference>
<dbReference type="GO" id="GO:0015074">
    <property type="term" value="P:DNA integration"/>
    <property type="evidence" value="ECO:0007669"/>
    <property type="project" value="InterPro"/>
</dbReference>
<dbReference type="Pfam" id="PF17917">
    <property type="entry name" value="RT_RNaseH"/>
    <property type="match status" value="1"/>
</dbReference>
<reference evidence="7" key="1">
    <citation type="submission" date="2020-04" db="EMBL/GenBank/DDBJ databases">
        <authorList>
            <person name="Alioto T."/>
            <person name="Alioto T."/>
            <person name="Gomez Garrido J."/>
        </authorList>
    </citation>
    <scope>NUCLEOTIDE SEQUENCE</scope>
    <source>
        <strain evidence="7">A484AB</strain>
    </source>
</reference>
<dbReference type="Gene3D" id="1.10.340.70">
    <property type="match status" value="1"/>
</dbReference>
<keyword evidence="3" id="KW-0540">Nuclease</keyword>
<keyword evidence="8" id="KW-1185">Reference proteome</keyword>
<dbReference type="InterPro" id="IPR050951">
    <property type="entry name" value="Retrovirus_Pol_polyprotein"/>
</dbReference>
<evidence type="ECO:0000313" key="7">
    <source>
        <dbReference type="EMBL" id="CAB4042879.1"/>
    </source>
</evidence>
<dbReference type="FunFam" id="1.10.340.70:FF:000003">
    <property type="entry name" value="Protein CBG25708"/>
    <property type="match status" value="1"/>
</dbReference>
<dbReference type="InterPro" id="IPR001584">
    <property type="entry name" value="Integrase_cat-core"/>
</dbReference>
<keyword evidence="1" id="KW-0808">Transferase</keyword>
<organism evidence="7 8">
    <name type="scientific">Paramuricea clavata</name>
    <name type="common">Red gorgonian</name>
    <name type="synonym">Violescent sea-whip</name>
    <dbReference type="NCBI Taxonomy" id="317549"/>
    <lineage>
        <taxon>Eukaryota</taxon>
        <taxon>Metazoa</taxon>
        <taxon>Cnidaria</taxon>
        <taxon>Anthozoa</taxon>
        <taxon>Octocorallia</taxon>
        <taxon>Malacalcyonacea</taxon>
        <taxon>Plexauridae</taxon>
        <taxon>Paramuricea</taxon>
    </lineage>
</organism>
<dbReference type="GO" id="GO:0003964">
    <property type="term" value="F:RNA-directed DNA polymerase activity"/>
    <property type="evidence" value="ECO:0007669"/>
    <property type="project" value="UniProtKB-KW"/>
</dbReference>
<dbReference type="InterPro" id="IPR041588">
    <property type="entry name" value="Integrase_H2C2"/>
</dbReference>
<evidence type="ECO:0000256" key="6">
    <source>
        <dbReference type="ARBA" id="ARBA00022918"/>
    </source>
</evidence>
<dbReference type="Gene3D" id="3.30.420.10">
    <property type="entry name" value="Ribonuclease H-like superfamily/Ribonuclease H"/>
    <property type="match status" value="1"/>
</dbReference>
<evidence type="ECO:0000256" key="3">
    <source>
        <dbReference type="ARBA" id="ARBA00022722"/>
    </source>
</evidence>
<keyword evidence="2" id="KW-0548">Nucleotidyltransferase</keyword>
<dbReference type="GO" id="GO:0003676">
    <property type="term" value="F:nucleic acid binding"/>
    <property type="evidence" value="ECO:0007669"/>
    <property type="project" value="InterPro"/>
</dbReference>
<protein>
    <submittedName>
        <fullName evidence="7">Uncharacterized protein K02A2.6-like</fullName>
    </submittedName>
</protein>
<dbReference type="InterPro" id="IPR012337">
    <property type="entry name" value="RNaseH-like_sf"/>
</dbReference>
<evidence type="ECO:0000256" key="2">
    <source>
        <dbReference type="ARBA" id="ARBA00022695"/>
    </source>
</evidence>
<proteinExistence type="predicted"/>
<dbReference type="EMBL" id="CACRXK020031029">
    <property type="protein sequence ID" value="CAB4042879.1"/>
    <property type="molecule type" value="Genomic_DNA"/>
</dbReference>
<dbReference type="InterPro" id="IPR036397">
    <property type="entry name" value="RNaseH_sf"/>
</dbReference>
<evidence type="ECO:0000256" key="1">
    <source>
        <dbReference type="ARBA" id="ARBA00022679"/>
    </source>
</evidence>
<dbReference type="InterPro" id="IPR041373">
    <property type="entry name" value="RT_RNaseH"/>
</dbReference>
<dbReference type="SUPFAM" id="SSF53098">
    <property type="entry name" value="Ribonuclease H-like"/>
    <property type="match status" value="1"/>
</dbReference>
<dbReference type="OrthoDB" id="5863588at2759"/>
<keyword evidence="6" id="KW-0695">RNA-directed DNA polymerase</keyword>
<dbReference type="Proteomes" id="UP001152795">
    <property type="component" value="Unassembled WGS sequence"/>
</dbReference>
<dbReference type="PROSITE" id="PS50994">
    <property type="entry name" value="INTEGRASE"/>
    <property type="match status" value="1"/>
</dbReference>
<dbReference type="SUPFAM" id="SSF56672">
    <property type="entry name" value="DNA/RNA polymerases"/>
    <property type="match status" value="1"/>
</dbReference>
<dbReference type="Pfam" id="PF17921">
    <property type="entry name" value="Integrase_H2C2"/>
    <property type="match status" value="1"/>
</dbReference>
<dbReference type="AlphaFoldDB" id="A0A7D9M3Q4"/>
<dbReference type="InterPro" id="IPR043502">
    <property type="entry name" value="DNA/RNA_pol_sf"/>
</dbReference>
<evidence type="ECO:0000313" key="8">
    <source>
        <dbReference type="Proteomes" id="UP001152795"/>
    </source>
</evidence>
<evidence type="ECO:0000256" key="5">
    <source>
        <dbReference type="ARBA" id="ARBA00022801"/>
    </source>
</evidence>
<keyword evidence="5" id="KW-0378">Hydrolase</keyword>
<sequence length="499" mass="57721">YNQPEREALAIVWAMERIHIHTYGTEFVLYTDHKPLELICNNPKSKPPARIEQWFLRLHKYRFRVQYSPGKDNPSDYMSRHPLNTSATHRQGELAEEYITFIAQHTIPKSISLEEIKQQTKEDATLQIAMKYIQNGNWHEARNLTDPNINNQELSILYSIRTEVTASKDNDLLLKSTRIVIPTSLRTQAIDMAHEGHQGLTKTKQLLREKIWFQSIDSMVKKIIDACIPCQSTTPAHPPVPLKMSKMPPTPWHTVHIDFLGPLPTGELILVAIDAYSRYPEVEIVHSTSAAALIPKLDRIFSTHGIPYKVVSDNGSPFNGQEIRRYMEIHGIEFVTFTPLWPQGNSEAESFMKPLLKSILTARTEGRNWKKEFSSKPIDKHIMEKENDHNSKSQMKRYTDQARHTKKTLINVGDLVIYKQQKKNKFSTKLNPAPYKVINVHGATITAQRHSHQITRNISYFKCLNLGEKERQYHLDDQPSDEEEGEIVRNEQYQENEED</sequence>
<name>A0A7D9M3Q4_PARCT</name>
<dbReference type="GO" id="GO:0004519">
    <property type="term" value="F:endonuclease activity"/>
    <property type="evidence" value="ECO:0007669"/>
    <property type="project" value="UniProtKB-KW"/>
</dbReference>
<evidence type="ECO:0000256" key="4">
    <source>
        <dbReference type="ARBA" id="ARBA00022759"/>
    </source>
</evidence>
<dbReference type="PANTHER" id="PTHR37984">
    <property type="entry name" value="PROTEIN CBG26694"/>
    <property type="match status" value="1"/>
</dbReference>
<comment type="caution">
    <text evidence="7">The sequence shown here is derived from an EMBL/GenBank/DDBJ whole genome shotgun (WGS) entry which is preliminary data.</text>
</comment>
<accession>A0A7D9M3Q4</accession>
<feature type="non-terminal residue" evidence="7">
    <location>
        <position position="1"/>
    </location>
</feature>
<feature type="non-terminal residue" evidence="7">
    <location>
        <position position="499"/>
    </location>
</feature>
<gene>
    <name evidence="7" type="ORF">PACLA_8A068936</name>
</gene>
<dbReference type="PANTHER" id="PTHR37984:SF11">
    <property type="entry name" value="INTEGRASE CATALYTIC DOMAIN-CONTAINING PROTEIN"/>
    <property type="match status" value="1"/>
</dbReference>